<evidence type="ECO:0000313" key="4">
    <source>
        <dbReference type="EMBL" id="QIL48529.1"/>
    </source>
</evidence>
<dbReference type="InterPro" id="IPR028349">
    <property type="entry name" value="PafC-like"/>
</dbReference>
<sequence>MKIERMLTIIVMLLNRNRVTANELAEKFEVSVRTIYRDIETINLAGIPIISHSGNNGGFSIYENYKLNHQVLTLNNLSSLLSVLKDINMTVEDIELESSIEKLQNIVPENKLDELKLQSEQIIIDLHPYGDSPKQKELVKTIRQAITQTRLLKIDYRNYDSEVSTRQIEPMSLIFKNYTWYLFAYCRLKEDFRLFRVSRIKDCKIEGQTFERQDTSYHEVTAQEFEQSQMITMVLKVAPTMKSRVEDIFNQEDIEVLETGEFLITATFPDRDWLFSLIFSFGEQIEVLEPKKLRETVASRLKLMADKYN</sequence>
<dbReference type="PIRSF" id="PIRSF016838">
    <property type="entry name" value="PafC"/>
    <property type="match status" value="1"/>
</dbReference>
<feature type="domain" description="HTH deoR-type" evidence="3">
    <location>
        <begin position="2"/>
        <end position="57"/>
    </location>
</feature>
<dbReference type="Proteomes" id="UP000501747">
    <property type="component" value="Chromosome"/>
</dbReference>
<evidence type="ECO:0000259" key="3">
    <source>
        <dbReference type="PROSITE" id="PS51000"/>
    </source>
</evidence>
<dbReference type="InterPro" id="IPR013196">
    <property type="entry name" value="HTH_11"/>
</dbReference>
<dbReference type="AlphaFoldDB" id="A0A6G8AU80"/>
<dbReference type="InterPro" id="IPR051534">
    <property type="entry name" value="CBASS_pafABC_assoc_protein"/>
</dbReference>
<dbReference type="InterPro" id="IPR036388">
    <property type="entry name" value="WH-like_DNA-bd_sf"/>
</dbReference>
<dbReference type="PROSITE" id="PS51000">
    <property type="entry name" value="HTH_DEOR_2"/>
    <property type="match status" value="1"/>
</dbReference>
<proteinExistence type="predicted"/>
<dbReference type="KEGG" id="vhy:G7082_08460"/>
<dbReference type="PROSITE" id="PS52050">
    <property type="entry name" value="WYL"/>
    <property type="match status" value="1"/>
</dbReference>
<evidence type="ECO:0000313" key="5">
    <source>
        <dbReference type="Proteomes" id="UP000501747"/>
    </source>
</evidence>
<dbReference type="Pfam" id="PF08279">
    <property type="entry name" value="HTH_11"/>
    <property type="match status" value="1"/>
</dbReference>
<keyword evidence="5" id="KW-1185">Reference proteome</keyword>
<evidence type="ECO:0000256" key="1">
    <source>
        <dbReference type="ARBA" id="ARBA00023015"/>
    </source>
</evidence>
<gene>
    <name evidence="4" type="ORF">G7082_08460</name>
</gene>
<dbReference type="PANTHER" id="PTHR34580:SF8">
    <property type="entry name" value="WYL DOMAIN-CONTAINING PROTEIN"/>
    <property type="match status" value="1"/>
</dbReference>
<dbReference type="PANTHER" id="PTHR34580">
    <property type="match status" value="1"/>
</dbReference>
<keyword evidence="1" id="KW-0805">Transcription regulation</keyword>
<dbReference type="RefSeq" id="WP_166034668.1">
    <property type="nucleotide sequence ID" value="NZ_CP049887.1"/>
</dbReference>
<dbReference type="SUPFAM" id="SSF46785">
    <property type="entry name" value="Winged helix' DNA-binding domain"/>
    <property type="match status" value="1"/>
</dbReference>
<dbReference type="Gene3D" id="1.10.10.10">
    <property type="entry name" value="Winged helix-like DNA-binding domain superfamily/Winged helix DNA-binding domain"/>
    <property type="match status" value="1"/>
</dbReference>
<dbReference type="InterPro" id="IPR001034">
    <property type="entry name" value="DeoR_HTH"/>
</dbReference>
<dbReference type="EMBL" id="CP049887">
    <property type="protein sequence ID" value="QIL48529.1"/>
    <property type="molecule type" value="Genomic_DNA"/>
</dbReference>
<keyword evidence="2" id="KW-0804">Transcription</keyword>
<reference evidence="4 5" key="1">
    <citation type="submission" date="2020-03" db="EMBL/GenBank/DDBJ databases">
        <title>Vagococcus sp. nov., isolated from beetles.</title>
        <authorList>
            <person name="Hyun D.-W."/>
            <person name="Bae J.-W."/>
        </authorList>
    </citation>
    <scope>NUCLEOTIDE SEQUENCE [LARGE SCALE GENOMIC DNA]</scope>
    <source>
        <strain evidence="4 5">HDW17B</strain>
    </source>
</reference>
<dbReference type="GO" id="GO:0003700">
    <property type="term" value="F:DNA-binding transcription factor activity"/>
    <property type="evidence" value="ECO:0007669"/>
    <property type="project" value="InterPro"/>
</dbReference>
<evidence type="ECO:0000256" key="2">
    <source>
        <dbReference type="ARBA" id="ARBA00023163"/>
    </source>
</evidence>
<accession>A0A6G8AU80</accession>
<dbReference type="InterPro" id="IPR026881">
    <property type="entry name" value="WYL_dom"/>
</dbReference>
<dbReference type="Pfam" id="PF25583">
    <property type="entry name" value="WCX"/>
    <property type="match status" value="1"/>
</dbReference>
<protein>
    <submittedName>
        <fullName evidence="4">YafY family transcriptional regulator</fullName>
    </submittedName>
</protein>
<dbReference type="Pfam" id="PF13280">
    <property type="entry name" value="WYL"/>
    <property type="match status" value="1"/>
</dbReference>
<dbReference type="InterPro" id="IPR036390">
    <property type="entry name" value="WH_DNA-bd_sf"/>
</dbReference>
<organism evidence="4 5">
    <name type="scientific">Vagococcus hydrophili</name>
    <dbReference type="NCBI Taxonomy" id="2714947"/>
    <lineage>
        <taxon>Bacteria</taxon>
        <taxon>Bacillati</taxon>
        <taxon>Bacillota</taxon>
        <taxon>Bacilli</taxon>
        <taxon>Lactobacillales</taxon>
        <taxon>Enterococcaceae</taxon>
        <taxon>Vagococcus</taxon>
    </lineage>
</organism>
<dbReference type="InterPro" id="IPR057727">
    <property type="entry name" value="WCX_dom"/>
</dbReference>
<name>A0A6G8AU80_9ENTE</name>